<dbReference type="GO" id="GO:0003824">
    <property type="term" value="F:catalytic activity"/>
    <property type="evidence" value="ECO:0007669"/>
    <property type="project" value="InterPro"/>
</dbReference>
<dbReference type="RefSeq" id="XP_016762138.1">
    <property type="nucleotide sequence ID" value="XM_016904570.1"/>
</dbReference>
<dbReference type="OMA" id="PGWHIDG"/>
<dbReference type="InterPro" id="IPR000120">
    <property type="entry name" value="Amidase"/>
</dbReference>
<keyword evidence="3" id="KW-1185">Reference proteome</keyword>
<reference evidence="2 3" key="1">
    <citation type="journal article" date="2012" name="PLoS Pathog.">
        <title>Diverse lifestyles and strategies of plant pathogenesis encoded in the genomes of eighteen Dothideomycetes fungi.</title>
        <authorList>
            <person name="Ohm R.A."/>
            <person name="Feau N."/>
            <person name="Henrissat B."/>
            <person name="Schoch C.L."/>
            <person name="Horwitz B.A."/>
            <person name="Barry K.W."/>
            <person name="Condon B.J."/>
            <person name="Copeland A.C."/>
            <person name="Dhillon B."/>
            <person name="Glaser F."/>
            <person name="Hesse C.N."/>
            <person name="Kosti I."/>
            <person name="LaButti K."/>
            <person name="Lindquist E.A."/>
            <person name="Lucas S."/>
            <person name="Salamov A.A."/>
            <person name="Bradshaw R.E."/>
            <person name="Ciuffetti L."/>
            <person name="Hamelin R.C."/>
            <person name="Kema G.H.J."/>
            <person name="Lawrence C."/>
            <person name="Scott J.A."/>
            <person name="Spatafora J.W."/>
            <person name="Turgeon B.G."/>
            <person name="de Wit P.J.G.M."/>
            <person name="Zhong S."/>
            <person name="Goodwin S.B."/>
            <person name="Grigoriev I.V."/>
        </authorList>
    </citation>
    <scope>NUCLEOTIDE SEQUENCE [LARGE SCALE GENOMIC DNA]</scope>
    <source>
        <strain evidence="2 3">SO2202</strain>
    </source>
</reference>
<dbReference type="PANTHER" id="PTHR11895">
    <property type="entry name" value="TRANSAMIDASE"/>
    <property type="match status" value="1"/>
</dbReference>
<gene>
    <name evidence="2" type="ORF">SEPMUDRAFT_147873</name>
</gene>
<accession>M3B2M2</accession>
<dbReference type="InterPro" id="IPR023631">
    <property type="entry name" value="Amidase_dom"/>
</dbReference>
<dbReference type="AlphaFoldDB" id="M3B2M2"/>
<dbReference type="Gene3D" id="3.90.1300.10">
    <property type="entry name" value="Amidase signature (AS) domain"/>
    <property type="match status" value="1"/>
</dbReference>
<dbReference type="eggNOG" id="KOG1211">
    <property type="taxonomic scope" value="Eukaryota"/>
</dbReference>
<proteinExistence type="predicted"/>
<protein>
    <submittedName>
        <fullName evidence="2">Amidase signature enzyme</fullName>
    </submittedName>
</protein>
<feature type="domain" description="Amidase" evidence="1">
    <location>
        <begin position="172"/>
        <end position="593"/>
    </location>
</feature>
<dbReference type="Pfam" id="PF01425">
    <property type="entry name" value="Amidase"/>
    <property type="match status" value="1"/>
</dbReference>
<dbReference type="STRING" id="692275.M3B2M2"/>
<dbReference type="PANTHER" id="PTHR11895:SF67">
    <property type="entry name" value="AMIDASE DOMAIN-CONTAINING PROTEIN"/>
    <property type="match status" value="1"/>
</dbReference>
<dbReference type="EMBL" id="KB456262">
    <property type="protein sequence ID" value="EMF14017.1"/>
    <property type="molecule type" value="Genomic_DNA"/>
</dbReference>
<evidence type="ECO:0000313" key="2">
    <source>
        <dbReference type="EMBL" id="EMF14017.1"/>
    </source>
</evidence>
<dbReference type="InterPro" id="IPR036928">
    <property type="entry name" value="AS_sf"/>
</dbReference>
<evidence type="ECO:0000313" key="3">
    <source>
        <dbReference type="Proteomes" id="UP000016931"/>
    </source>
</evidence>
<dbReference type="GeneID" id="27901707"/>
<dbReference type="Proteomes" id="UP000016931">
    <property type="component" value="Unassembled WGS sequence"/>
</dbReference>
<dbReference type="SUPFAM" id="SSF75304">
    <property type="entry name" value="Amidase signature (AS) enzymes"/>
    <property type="match status" value="1"/>
</dbReference>
<sequence length="625" mass="67949">MPYAIMSVPSSTPGAPLVIMNQPPPLETTIPWKPPAEPANPVVKGLPLHYGSILITKLGFIQQTLWNNAGFACLRDRPELEAFEPRYEPLVIKTGGATTTSSSSSASASASAPNEGDYLLSLQREDWESRRPVAKTHWSVLDYHHAYVAGELTPTAVAKALLPLINRDVQKPHQHSTAYLQVREDLVLKAAGESTKRYAEGRFLSVLDGVPVAVKDEMDLSGYSKCFGSKIDYTRADDATSYCVQKWLDAGAMVVGKTTMHEMGADTTNNNPNFGTPLNPYNENYYTGGSSGGSAYSVAAGLTPLCEGNDGGGSIRLPANYCGVFGLKPSQGRISGRPSTNLAKSNGVSGPIAANMIDLEIGYRIMAQPDALDPTSCLFTPPGSVSKKKPLSSTPKLLGIYKPWFDRADPIVKSTCQASIDHLTTHQQYQTIDISIPLLPEGQLAHAMTILAELATGVSASDQHLLTPANKVLISVARKTTAVDFLQAQRLRNLLMQHLAHLFHLHPGLIIVTPTTPNAGWRIGAGDLSYGISDANQQVRNMEYVWLANFTGCPALTAPVGYHHHPHPHDKDEGIVPIGLMGMAEWCEEDALLEFGYHLEEYLRNDRVRPKVWENVLELAGKREE</sequence>
<name>M3B2M2_SPHMS</name>
<dbReference type="OrthoDB" id="421993at2759"/>
<evidence type="ECO:0000259" key="1">
    <source>
        <dbReference type="Pfam" id="PF01425"/>
    </source>
</evidence>
<organism evidence="2 3">
    <name type="scientific">Sphaerulina musiva (strain SO2202)</name>
    <name type="common">Poplar stem canker fungus</name>
    <name type="synonym">Septoria musiva</name>
    <dbReference type="NCBI Taxonomy" id="692275"/>
    <lineage>
        <taxon>Eukaryota</taxon>
        <taxon>Fungi</taxon>
        <taxon>Dikarya</taxon>
        <taxon>Ascomycota</taxon>
        <taxon>Pezizomycotina</taxon>
        <taxon>Dothideomycetes</taxon>
        <taxon>Dothideomycetidae</taxon>
        <taxon>Mycosphaerellales</taxon>
        <taxon>Mycosphaerellaceae</taxon>
        <taxon>Sphaerulina</taxon>
    </lineage>
</organism>
<dbReference type="HOGENOM" id="CLU_009600_0_2_1"/>